<protein>
    <submittedName>
        <fullName evidence="4">Membrane-bound acid phosphatase</fullName>
    </submittedName>
</protein>
<feature type="transmembrane region" description="Helical" evidence="3">
    <location>
        <begin position="476"/>
        <end position="498"/>
    </location>
</feature>
<dbReference type="PANTHER" id="PTHR11567:SF110">
    <property type="entry name" value="2-PHOSPHOXYLOSE PHOSPHATASE 1"/>
    <property type="match status" value="1"/>
</dbReference>
<keyword evidence="3" id="KW-1133">Transmembrane helix</keyword>
<gene>
    <name evidence="4" type="ORF">NESM_000046700</name>
</gene>
<keyword evidence="3" id="KW-0812">Transmembrane</keyword>
<evidence type="ECO:0000256" key="2">
    <source>
        <dbReference type="ARBA" id="ARBA00022801"/>
    </source>
</evidence>
<comment type="caution">
    <text evidence="4">The sequence shown here is derived from an EMBL/GenBank/DDBJ whole genome shotgun (WGS) entry which is preliminary data.</text>
</comment>
<sequence>MRRGVAFACRCAAVVAVVVGTVVASAAPLYKVELVQVVHRHGARSALVDDNHTLICGTEFPCGFLNREGQAMLVNFGKYLHHRYTEDPAVVAERFFPYDSYNLSISYTRSTDVLRTLQSANGLLQGLFPDAPAFFPAIHTVDNAVDVQLHSSMVPVIRARYNYAEQEVRDVCDPVVDSRMSFDQLLAVAAEVHSLDYCADFKLRSRCAERLCDIAHAYESTGQIAAYPHLSQHLEDVCAVTATSSHFYFAFNSTNPVHQKQGAPYYHLSRLLVDNMLAHQDSATAPSYKLYEYSAHDTTISPLAALFGDSSLEAMLPPFGTAFIVELLSRTDAPSAAASYYVRLLRGHPGVTPSSNFTFALSHFDMRCKDTTGATYVAADNVCPFADFKRFVDSTAPTSPMGTCYIDPGLAGRMDCPVDAVGDTRPLSADCLFYRQYCGKYACGTGYYLNAVDYGCYRIPATTPAPTPSGMSSGGIAALSIALFIAGGAASLGGMELWKRYRKTKSEQAEAFIE</sequence>
<proteinExistence type="inferred from homology"/>
<dbReference type="GO" id="GO:0016791">
    <property type="term" value="F:phosphatase activity"/>
    <property type="evidence" value="ECO:0007669"/>
    <property type="project" value="TreeGrafter"/>
</dbReference>
<dbReference type="PANTHER" id="PTHR11567">
    <property type="entry name" value="ACID PHOSPHATASE-RELATED"/>
    <property type="match status" value="1"/>
</dbReference>
<evidence type="ECO:0000313" key="4">
    <source>
        <dbReference type="EMBL" id="KAK7199978.1"/>
    </source>
</evidence>
<organism evidence="4 5">
    <name type="scientific">Novymonas esmeraldas</name>
    <dbReference type="NCBI Taxonomy" id="1808958"/>
    <lineage>
        <taxon>Eukaryota</taxon>
        <taxon>Discoba</taxon>
        <taxon>Euglenozoa</taxon>
        <taxon>Kinetoplastea</taxon>
        <taxon>Metakinetoplastina</taxon>
        <taxon>Trypanosomatida</taxon>
        <taxon>Trypanosomatidae</taxon>
        <taxon>Novymonas</taxon>
    </lineage>
</organism>
<evidence type="ECO:0000313" key="5">
    <source>
        <dbReference type="Proteomes" id="UP001430356"/>
    </source>
</evidence>
<keyword evidence="5" id="KW-1185">Reference proteome</keyword>
<dbReference type="Proteomes" id="UP001430356">
    <property type="component" value="Unassembled WGS sequence"/>
</dbReference>
<dbReference type="SUPFAM" id="SSF53254">
    <property type="entry name" value="Phosphoglycerate mutase-like"/>
    <property type="match status" value="1"/>
</dbReference>
<dbReference type="InterPro" id="IPR000560">
    <property type="entry name" value="His_Pase_clade-2"/>
</dbReference>
<reference evidence="4 5" key="1">
    <citation type="journal article" date="2021" name="MBio">
        <title>A New Model Trypanosomatid, Novymonas esmeraldas: Genomic Perception of Its 'Candidatus Pandoraea novymonadis' Endosymbiont.</title>
        <authorList>
            <person name="Zakharova A."/>
            <person name="Saura A."/>
            <person name="Butenko A."/>
            <person name="Podesvova L."/>
            <person name="Warmusova S."/>
            <person name="Kostygov A.Y."/>
            <person name="Nenarokova A."/>
            <person name="Lukes J."/>
            <person name="Opperdoes F.R."/>
            <person name="Yurchenko V."/>
        </authorList>
    </citation>
    <scope>NUCLEOTIDE SEQUENCE [LARGE SCALE GENOMIC DNA]</scope>
    <source>
        <strain evidence="4 5">E262AT.01</strain>
    </source>
</reference>
<keyword evidence="3" id="KW-0472">Membrane</keyword>
<dbReference type="InterPro" id="IPR029033">
    <property type="entry name" value="His_PPase_superfam"/>
</dbReference>
<name>A0AAW0F1B5_9TRYP</name>
<dbReference type="Gene3D" id="3.40.50.1240">
    <property type="entry name" value="Phosphoglycerate mutase-like"/>
    <property type="match status" value="1"/>
</dbReference>
<comment type="similarity">
    <text evidence="1">Belongs to the histidine acid phosphatase family.</text>
</comment>
<keyword evidence="2" id="KW-0378">Hydrolase</keyword>
<dbReference type="Pfam" id="PF00328">
    <property type="entry name" value="His_Phos_2"/>
    <property type="match status" value="1"/>
</dbReference>
<dbReference type="InterPro" id="IPR050645">
    <property type="entry name" value="Histidine_acid_phosphatase"/>
</dbReference>
<dbReference type="EMBL" id="JAECZO010000002">
    <property type="protein sequence ID" value="KAK7199978.1"/>
    <property type="molecule type" value="Genomic_DNA"/>
</dbReference>
<accession>A0AAW0F1B5</accession>
<evidence type="ECO:0000256" key="3">
    <source>
        <dbReference type="SAM" id="Phobius"/>
    </source>
</evidence>
<dbReference type="AlphaFoldDB" id="A0AAW0F1B5"/>
<evidence type="ECO:0000256" key="1">
    <source>
        <dbReference type="ARBA" id="ARBA00005375"/>
    </source>
</evidence>
<dbReference type="CDD" id="cd07061">
    <property type="entry name" value="HP_HAP_like"/>
    <property type="match status" value="1"/>
</dbReference>